<keyword evidence="3" id="KW-0808">Transferase</keyword>
<sequence length="376" mass="43307">MKICIVSDPYYPYPSGVSEYTYYLAKYLRRFGHNVKILTTHYKNEVDEPDVVRVGKVLYIPMNKSFATLSTGLDIPRKVKDFLNSENFDIVHTMGPFPPSISFFALHYSHSINITTLHSKGFKNYRFGSTIFRFLFRKYIRKLNGIIAVSEAARDTFFPYIPGDYVIIPNGVDLERFNPEVKGFEEFKERKNKILYLGRLDRRKGLIELINAIPFLRKEIKDISLIVVGKGPLEEYCKRLVSDLNLKDVVIFKGYAKQNEVPVYYASCDVYCSPALGGESFGIVLLEAMATGKPVIASNIPGYNSVIKDGYNGILFNPHNPEDIAEKILGVLKNEKLRIQLIENGKNFVKDYSWYNIAKRIERYYQQKIEEYKKNA</sequence>
<dbReference type="AlphaFoldDB" id="A0A7C4Y5F0"/>
<comment type="caution">
    <text evidence="3">The sequence shown here is derived from an EMBL/GenBank/DDBJ whole genome shotgun (WGS) entry which is preliminary data.</text>
</comment>
<organism evidence="3">
    <name type="scientific">candidate division WOR-3 bacterium</name>
    <dbReference type="NCBI Taxonomy" id="2052148"/>
    <lineage>
        <taxon>Bacteria</taxon>
        <taxon>Bacteria division WOR-3</taxon>
    </lineage>
</organism>
<dbReference type="InterPro" id="IPR028098">
    <property type="entry name" value="Glyco_trans_4-like_N"/>
</dbReference>
<dbReference type="PANTHER" id="PTHR45947:SF3">
    <property type="entry name" value="SULFOQUINOVOSYL TRANSFERASE SQD2"/>
    <property type="match status" value="1"/>
</dbReference>
<dbReference type="GO" id="GO:0016757">
    <property type="term" value="F:glycosyltransferase activity"/>
    <property type="evidence" value="ECO:0007669"/>
    <property type="project" value="InterPro"/>
</dbReference>
<dbReference type="CDD" id="cd03801">
    <property type="entry name" value="GT4_PimA-like"/>
    <property type="match status" value="1"/>
</dbReference>
<dbReference type="InterPro" id="IPR050194">
    <property type="entry name" value="Glycosyltransferase_grp1"/>
</dbReference>
<name>A0A7C4Y5F0_UNCW3</name>
<dbReference type="InterPro" id="IPR001296">
    <property type="entry name" value="Glyco_trans_1"/>
</dbReference>
<accession>A0A7C4Y5F0</accession>
<dbReference type="Pfam" id="PF00534">
    <property type="entry name" value="Glycos_transf_1"/>
    <property type="match status" value="1"/>
</dbReference>
<protein>
    <submittedName>
        <fullName evidence="3">Glycosyltransferase family 1 protein</fullName>
    </submittedName>
</protein>
<proteinExistence type="predicted"/>
<feature type="domain" description="Glycosyl transferase family 1" evidence="1">
    <location>
        <begin position="184"/>
        <end position="347"/>
    </location>
</feature>
<gene>
    <name evidence="3" type="ORF">ENV67_05720</name>
</gene>
<evidence type="ECO:0000313" key="3">
    <source>
        <dbReference type="EMBL" id="HGW92021.1"/>
    </source>
</evidence>
<dbReference type="Gene3D" id="3.40.50.2000">
    <property type="entry name" value="Glycogen Phosphorylase B"/>
    <property type="match status" value="2"/>
</dbReference>
<feature type="domain" description="Glycosyltransferase subfamily 4-like N-terminal" evidence="2">
    <location>
        <begin position="15"/>
        <end position="176"/>
    </location>
</feature>
<dbReference type="SUPFAM" id="SSF53756">
    <property type="entry name" value="UDP-Glycosyltransferase/glycogen phosphorylase"/>
    <property type="match status" value="1"/>
</dbReference>
<evidence type="ECO:0000259" key="2">
    <source>
        <dbReference type="Pfam" id="PF13439"/>
    </source>
</evidence>
<dbReference type="EMBL" id="DTHG01000072">
    <property type="protein sequence ID" value="HGW92021.1"/>
    <property type="molecule type" value="Genomic_DNA"/>
</dbReference>
<reference evidence="3" key="1">
    <citation type="journal article" date="2020" name="mSystems">
        <title>Genome- and Community-Level Interaction Insights into Carbon Utilization and Element Cycling Functions of Hydrothermarchaeota in Hydrothermal Sediment.</title>
        <authorList>
            <person name="Zhou Z."/>
            <person name="Liu Y."/>
            <person name="Xu W."/>
            <person name="Pan J."/>
            <person name="Luo Z.H."/>
            <person name="Li M."/>
        </authorList>
    </citation>
    <scope>NUCLEOTIDE SEQUENCE [LARGE SCALE GENOMIC DNA]</scope>
    <source>
        <strain evidence="3">SpSt-780</strain>
    </source>
</reference>
<dbReference type="PANTHER" id="PTHR45947">
    <property type="entry name" value="SULFOQUINOVOSYL TRANSFERASE SQD2"/>
    <property type="match status" value="1"/>
</dbReference>
<evidence type="ECO:0000259" key="1">
    <source>
        <dbReference type="Pfam" id="PF00534"/>
    </source>
</evidence>
<dbReference type="Pfam" id="PF13439">
    <property type="entry name" value="Glyco_transf_4"/>
    <property type="match status" value="1"/>
</dbReference>